<evidence type="ECO:0000313" key="1">
    <source>
        <dbReference type="EMBL" id="SVB38952.1"/>
    </source>
</evidence>
<dbReference type="InterPro" id="IPR019546">
    <property type="entry name" value="TAT_signal_bac_arc"/>
</dbReference>
<protein>
    <recommendedName>
        <fullName evidence="2">Twin-arginine translocation signal domain-containing protein</fullName>
    </recommendedName>
</protein>
<organism evidence="1">
    <name type="scientific">marine metagenome</name>
    <dbReference type="NCBI Taxonomy" id="408172"/>
    <lineage>
        <taxon>unclassified sequences</taxon>
        <taxon>metagenomes</taxon>
        <taxon>ecological metagenomes</taxon>
    </lineage>
</organism>
<sequence length="84" mass="9025">VDLTRRKFIGNLSAAAAVTGIKPGTVAALQQDPLGVRKDFPVVERGIYLDSAYITPSPRQAVEAAQEFAERKARDPVSLGSMLQ</sequence>
<accession>A0A382DLQ3</accession>
<dbReference type="EMBL" id="UINC01039860">
    <property type="protein sequence ID" value="SVB38952.1"/>
    <property type="molecule type" value="Genomic_DNA"/>
</dbReference>
<evidence type="ECO:0008006" key="2">
    <source>
        <dbReference type="Google" id="ProtNLM"/>
    </source>
</evidence>
<dbReference type="AlphaFoldDB" id="A0A382DLQ3"/>
<gene>
    <name evidence="1" type="ORF">METZ01_LOCUS191806</name>
</gene>
<name>A0A382DLQ3_9ZZZZ</name>
<feature type="non-terminal residue" evidence="1">
    <location>
        <position position="1"/>
    </location>
</feature>
<proteinExistence type="predicted"/>
<reference evidence="1" key="1">
    <citation type="submission" date="2018-05" db="EMBL/GenBank/DDBJ databases">
        <authorList>
            <person name="Lanie J.A."/>
            <person name="Ng W.-L."/>
            <person name="Kazmierczak K.M."/>
            <person name="Andrzejewski T.M."/>
            <person name="Davidsen T.M."/>
            <person name="Wayne K.J."/>
            <person name="Tettelin H."/>
            <person name="Glass J.I."/>
            <person name="Rusch D."/>
            <person name="Podicherti R."/>
            <person name="Tsui H.-C.T."/>
            <person name="Winkler M.E."/>
        </authorList>
    </citation>
    <scope>NUCLEOTIDE SEQUENCE</scope>
</reference>
<dbReference type="NCBIfam" id="TIGR01409">
    <property type="entry name" value="TAT_signal_seq"/>
    <property type="match status" value="1"/>
</dbReference>
<feature type="non-terminal residue" evidence="1">
    <location>
        <position position="84"/>
    </location>
</feature>